<keyword evidence="4 10" id="KW-0328">Glycosyltransferase</keyword>
<evidence type="ECO:0000256" key="10">
    <source>
        <dbReference type="RuleBase" id="RU363110"/>
    </source>
</evidence>
<feature type="transmembrane region" description="Helical" evidence="10">
    <location>
        <begin position="54"/>
        <end position="72"/>
    </location>
</feature>
<keyword evidence="9 10" id="KW-0472">Membrane</keyword>
<dbReference type="EMBL" id="ML121540">
    <property type="protein sequence ID" value="RPB24814.1"/>
    <property type="molecule type" value="Genomic_DNA"/>
</dbReference>
<dbReference type="EC" id="2.4.1.-" evidence="10"/>
<protein>
    <recommendedName>
        <fullName evidence="10">Alpha-1,3-glucosyltransferase</fullName>
        <ecNumber evidence="10">2.4.1.-</ecNumber>
    </recommendedName>
</protein>
<feature type="compositionally biased region" description="Pro residues" evidence="11">
    <location>
        <begin position="19"/>
        <end position="28"/>
    </location>
</feature>
<dbReference type="InterPro" id="IPR004856">
    <property type="entry name" value="Glyco_trans_ALG6/ALG8"/>
</dbReference>
<keyword evidence="8 10" id="KW-1133">Transmembrane helix</keyword>
<dbReference type="PANTHER" id="PTHR12413">
    <property type="entry name" value="DOLICHYL GLYCOSYLTRANSFERASE"/>
    <property type="match status" value="1"/>
</dbReference>
<gene>
    <name evidence="12" type="ORF">L211DRAFT_837197</name>
</gene>
<dbReference type="GO" id="GO:0005789">
    <property type="term" value="C:endoplasmic reticulum membrane"/>
    <property type="evidence" value="ECO:0007669"/>
    <property type="project" value="UniProtKB-SubCell"/>
</dbReference>
<comment type="similarity">
    <text evidence="3 10">Belongs to the ALG6/ALG8 glucosyltransferase family.</text>
</comment>
<feature type="transmembrane region" description="Helical" evidence="10">
    <location>
        <begin position="467"/>
        <end position="485"/>
    </location>
</feature>
<feature type="compositionally biased region" description="Pro residues" evidence="11">
    <location>
        <begin position="1"/>
        <end position="11"/>
    </location>
</feature>
<feature type="transmembrane region" description="Helical" evidence="10">
    <location>
        <begin position="78"/>
        <end position="96"/>
    </location>
</feature>
<dbReference type="UniPathway" id="UPA00378"/>
<feature type="transmembrane region" description="Helical" evidence="10">
    <location>
        <begin position="192"/>
        <end position="211"/>
    </location>
</feature>
<dbReference type="OrthoDB" id="5589195at2759"/>
<evidence type="ECO:0000256" key="11">
    <source>
        <dbReference type="SAM" id="MobiDB-lite"/>
    </source>
</evidence>
<dbReference type="PANTHER" id="PTHR12413:SF1">
    <property type="entry name" value="DOLICHYL PYROPHOSPHATE MAN9GLCNAC2 ALPHA-1,3-GLUCOSYLTRANSFERASE"/>
    <property type="match status" value="1"/>
</dbReference>
<feature type="transmembrane region" description="Helical" evidence="10">
    <location>
        <begin position="279"/>
        <end position="296"/>
    </location>
</feature>
<evidence type="ECO:0000256" key="9">
    <source>
        <dbReference type="ARBA" id="ARBA00023136"/>
    </source>
</evidence>
<proteinExistence type="inferred from homology"/>
<evidence type="ECO:0000256" key="6">
    <source>
        <dbReference type="ARBA" id="ARBA00022692"/>
    </source>
</evidence>
<feature type="transmembrane region" description="Helical" evidence="10">
    <location>
        <begin position="542"/>
        <end position="561"/>
    </location>
</feature>
<evidence type="ECO:0000256" key="2">
    <source>
        <dbReference type="ARBA" id="ARBA00004922"/>
    </source>
</evidence>
<evidence type="ECO:0000256" key="1">
    <source>
        <dbReference type="ARBA" id="ARBA00004477"/>
    </source>
</evidence>
<feature type="transmembrane region" description="Helical" evidence="10">
    <location>
        <begin position="375"/>
        <end position="393"/>
    </location>
</feature>
<dbReference type="Proteomes" id="UP000267821">
    <property type="component" value="Unassembled WGS sequence"/>
</dbReference>
<keyword evidence="5 10" id="KW-0808">Transferase</keyword>
<name>A0A3N4LPJ0_9PEZI</name>
<dbReference type="FunCoup" id="A0A3N4LPJ0">
    <property type="interactions" value="954"/>
</dbReference>
<comment type="pathway">
    <text evidence="2 10">Protein modification; protein glycosylation.</text>
</comment>
<feature type="transmembrane region" description="Helical" evidence="10">
    <location>
        <begin position="217"/>
        <end position="235"/>
    </location>
</feature>
<evidence type="ECO:0000256" key="7">
    <source>
        <dbReference type="ARBA" id="ARBA00022824"/>
    </source>
</evidence>
<evidence type="ECO:0000256" key="5">
    <source>
        <dbReference type="ARBA" id="ARBA00022679"/>
    </source>
</evidence>
<feature type="transmembrane region" description="Helical" evidence="10">
    <location>
        <begin position="497"/>
        <end position="516"/>
    </location>
</feature>
<keyword evidence="13" id="KW-1185">Reference proteome</keyword>
<sequence>MAPRPTSPTPTPSSSFTPGPVPRTPSPSPRKKGPAALNPGPPSSSKKKKPTRSVSFALLALPFPLASFLHPLRSTSNQWLVVPAILMVAFLFRWAVGLGPYSGMACPPMHGDFEAQRHWMEITTNLPMKEWYFHDLQWWGLDYPPLTAYHSWLCGRIGTLINPNWFALHTSRTLDNYHLKLFMRSTSLLSEYLIYIPSVLLLIRSLSFLPQTTMSKYDLAIATTSILLQPALILIDHGHFQYNSVMLGFTLAALAMFTRDHLLWGSFFFVLSLGFKQMALYYAPAIFFYLLGLCVFPRVNIPGLLAIGIATVSTFAILLLPLFISGGIPTLAQVVHRCFPFSRGLWEDKVANLWCALNPIIKFRQRFSTTTLQRLSLLATLATILPPCLIIFFNPRKHLLPLALAGCAWGFFLCSFQVHEKSVLLPLMPTTLILAQGLDRDTVSWVSWINNIANFSMWPLLRRDGLSLQYTIMSIFWAWLMGLGGKWSLPKSNFGKLVQLGAYAGVLGLHVTELVLDNGMVRSLGSGVEKKVESVLERYPDLIVVGNVGVCFCAFAWMYGWTVARLWRERLVAGTGKRKRE</sequence>
<dbReference type="GO" id="GO:0042281">
    <property type="term" value="F:dolichyl pyrophosphate Man9GlcNAc2 alpha-1,3-glucosyltransferase activity"/>
    <property type="evidence" value="ECO:0007669"/>
    <property type="project" value="TreeGrafter"/>
</dbReference>
<feature type="transmembrane region" description="Helical" evidence="10">
    <location>
        <begin position="303"/>
        <end position="324"/>
    </location>
</feature>
<keyword evidence="7 10" id="KW-0256">Endoplasmic reticulum</keyword>
<feature type="region of interest" description="Disordered" evidence="11">
    <location>
        <begin position="1"/>
        <end position="50"/>
    </location>
</feature>
<dbReference type="Pfam" id="PF03155">
    <property type="entry name" value="Alg6_Alg8"/>
    <property type="match status" value="1"/>
</dbReference>
<dbReference type="AlphaFoldDB" id="A0A3N4LPJ0"/>
<dbReference type="InParanoid" id="A0A3N4LPJ0"/>
<organism evidence="12 13">
    <name type="scientific">Terfezia boudieri ATCC MYA-4762</name>
    <dbReference type="NCBI Taxonomy" id="1051890"/>
    <lineage>
        <taxon>Eukaryota</taxon>
        <taxon>Fungi</taxon>
        <taxon>Dikarya</taxon>
        <taxon>Ascomycota</taxon>
        <taxon>Pezizomycotina</taxon>
        <taxon>Pezizomycetes</taxon>
        <taxon>Pezizales</taxon>
        <taxon>Pezizaceae</taxon>
        <taxon>Terfezia</taxon>
    </lineage>
</organism>
<accession>A0A3N4LPJ0</accession>
<feature type="transmembrane region" description="Helical" evidence="10">
    <location>
        <begin position="242"/>
        <end position="259"/>
    </location>
</feature>
<dbReference type="STRING" id="1051890.A0A3N4LPJ0"/>
<evidence type="ECO:0000313" key="13">
    <source>
        <dbReference type="Proteomes" id="UP000267821"/>
    </source>
</evidence>
<feature type="transmembrane region" description="Helical" evidence="10">
    <location>
        <begin position="400"/>
        <end position="418"/>
    </location>
</feature>
<evidence type="ECO:0000313" key="12">
    <source>
        <dbReference type="EMBL" id="RPB24814.1"/>
    </source>
</evidence>
<keyword evidence="6 10" id="KW-0812">Transmembrane</keyword>
<evidence type="ECO:0000256" key="8">
    <source>
        <dbReference type="ARBA" id="ARBA00022989"/>
    </source>
</evidence>
<reference evidence="12 13" key="1">
    <citation type="journal article" date="2018" name="Nat. Ecol. Evol.">
        <title>Pezizomycetes genomes reveal the molecular basis of ectomycorrhizal truffle lifestyle.</title>
        <authorList>
            <person name="Murat C."/>
            <person name="Payen T."/>
            <person name="Noel B."/>
            <person name="Kuo A."/>
            <person name="Morin E."/>
            <person name="Chen J."/>
            <person name="Kohler A."/>
            <person name="Krizsan K."/>
            <person name="Balestrini R."/>
            <person name="Da Silva C."/>
            <person name="Montanini B."/>
            <person name="Hainaut M."/>
            <person name="Levati E."/>
            <person name="Barry K.W."/>
            <person name="Belfiori B."/>
            <person name="Cichocki N."/>
            <person name="Clum A."/>
            <person name="Dockter R.B."/>
            <person name="Fauchery L."/>
            <person name="Guy J."/>
            <person name="Iotti M."/>
            <person name="Le Tacon F."/>
            <person name="Lindquist E.A."/>
            <person name="Lipzen A."/>
            <person name="Malagnac F."/>
            <person name="Mello A."/>
            <person name="Molinier V."/>
            <person name="Miyauchi S."/>
            <person name="Poulain J."/>
            <person name="Riccioni C."/>
            <person name="Rubini A."/>
            <person name="Sitrit Y."/>
            <person name="Splivallo R."/>
            <person name="Traeger S."/>
            <person name="Wang M."/>
            <person name="Zifcakova L."/>
            <person name="Wipf D."/>
            <person name="Zambonelli A."/>
            <person name="Paolocci F."/>
            <person name="Nowrousian M."/>
            <person name="Ottonello S."/>
            <person name="Baldrian P."/>
            <person name="Spatafora J.W."/>
            <person name="Henrissat B."/>
            <person name="Nagy L.G."/>
            <person name="Aury J.M."/>
            <person name="Wincker P."/>
            <person name="Grigoriev I.V."/>
            <person name="Bonfante P."/>
            <person name="Martin F.M."/>
        </authorList>
    </citation>
    <scope>NUCLEOTIDE SEQUENCE [LARGE SCALE GENOMIC DNA]</scope>
    <source>
        <strain evidence="12 13">ATCC MYA-4762</strain>
    </source>
</reference>
<comment type="subcellular location">
    <subcellularLocation>
        <location evidence="1 10">Endoplasmic reticulum membrane</location>
        <topology evidence="1 10">Multi-pass membrane protein</topology>
    </subcellularLocation>
</comment>
<evidence type="ECO:0000256" key="3">
    <source>
        <dbReference type="ARBA" id="ARBA00008715"/>
    </source>
</evidence>
<evidence type="ECO:0000256" key="4">
    <source>
        <dbReference type="ARBA" id="ARBA00022676"/>
    </source>
</evidence>